<dbReference type="CDD" id="cd08278">
    <property type="entry name" value="benzyl_alcohol_DH"/>
    <property type="match status" value="1"/>
</dbReference>
<geneLocation type="plasmid" evidence="9">
    <name>2</name>
</geneLocation>
<keyword evidence="11" id="KW-1185">Reference proteome</keyword>
<organism evidence="9 11">
    <name type="scientific">Rubrobacter radiotolerans</name>
    <name type="common">Arthrobacter radiotolerans</name>
    <dbReference type="NCBI Taxonomy" id="42256"/>
    <lineage>
        <taxon>Bacteria</taxon>
        <taxon>Bacillati</taxon>
        <taxon>Actinomycetota</taxon>
        <taxon>Rubrobacteria</taxon>
        <taxon>Rubrobacterales</taxon>
        <taxon>Rubrobacteraceae</taxon>
        <taxon>Rubrobacter</taxon>
    </lineage>
</organism>
<dbReference type="PANTHER" id="PTHR43880:SF12">
    <property type="entry name" value="ALCOHOL DEHYDROGENASE CLASS-3"/>
    <property type="match status" value="1"/>
</dbReference>
<dbReference type="GO" id="GO:0051903">
    <property type="term" value="F:S-(hydroxymethyl)glutathione dehydrogenase [NAD(P)+] activity"/>
    <property type="evidence" value="ECO:0007669"/>
    <property type="project" value="TreeGrafter"/>
</dbReference>
<dbReference type="PATRIC" id="fig|42256.3.peg.3028"/>
<keyword evidence="3 7" id="KW-0479">Metal-binding</keyword>
<name>A0A023X739_RUBRA</name>
<evidence type="ECO:0000256" key="7">
    <source>
        <dbReference type="RuleBase" id="RU361277"/>
    </source>
</evidence>
<dbReference type="PANTHER" id="PTHR43880">
    <property type="entry name" value="ALCOHOL DEHYDROGENASE"/>
    <property type="match status" value="1"/>
</dbReference>
<comment type="cofactor">
    <cofactor evidence="1 7">
        <name>Zn(2+)</name>
        <dbReference type="ChEBI" id="CHEBI:29105"/>
    </cofactor>
</comment>
<evidence type="ECO:0000259" key="8">
    <source>
        <dbReference type="SMART" id="SM00829"/>
    </source>
</evidence>
<evidence type="ECO:0000256" key="4">
    <source>
        <dbReference type="ARBA" id="ARBA00022833"/>
    </source>
</evidence>
<feature type="domain" description="Enoyl reductase (ER)" evidence="8">
    <location>
        <begin position="11"/>
        <end position="368"/>
    </location>
</feature>
<evidence type="ECO:0000256" key="2">
    <source>
        <dbReference type="ARBA" id="ARBA00008072"/>
    </source>
</evidence>
<dbReference type="InterPro" id="IPR013149">
    <property type="entry name" value="ADH-like_C"/>
</dbReference>
<reference evidence="10" key="2">
    <citation type="submission" date="2023-11" db="EMBL/GenBank/DDBJ databases">
        <title>MicrobeMod: A computational toolkit for identifying prokaryotic methylation and restriction-modification with nanopore sequencing.</title>
        <authorList>
            <person name="Crits-Christoph A."/>
            <person name="Kang S.C."/>
            <person name="Lee H."/>
            <person name="Ostrov N."/>
        </authorList>
    </citation>
    <scope>NUCLEOTIDE SEQUENCE</scope>
    <source>
        <strain evidence="10">ATCC 51242</strain>
    </source>
</reference>
<gene>
    <name evidence="9" type="ORF">RradSPS_2979</name>
    <name evidence="10" type="ORF">SIL72_16015</name>
</gene>
<dbReference type="EMBL" id="CP007516">
    <property type="protein sequence ID" value="AHY48262.1"/>
    <property type="molecule type" value="Genomic_DNA"/>
</dbReference>
<evidence type="ECO:0000313" key="11">
    <source>
        <dbReference type="Proteomes" id="UP000025229"/>
    </source>
</evidence>
<dbReference type="PROSITE" id="PS00059">
    <property type="entry name" value="ADH_ZINC"/>
    <property type="match status" value="1"/>
</dbReference>
<dbReference type="InterPro" id="IPR002328">
    <property type="entry name" value="ADH_Zn_CS"/>
</dbReference>
<dbReference type="GO" id="GO:0008270">
    <property type="term" value="F:zinc ion binding"/>
    <property type="evidence" value="ECO:0007669"/>
    <property type="project" value="InterPro"/>
</dbReference>
<protein>
    <submittedName>
        <fullName evidence="10">NAD(P)-dependent alcohol dehydrogenase</fullName>
    </submittedName>
    <submittedName>
        <fullName evidence="9">Zn-dependent alcohol dehydrogenases class III</fullName>
    </submittedName>
</protein>
<dbReference type="KEGG" id="rrd:RradSPS_2979"/>
<evidence type="ECO:0000313" key="9">
    <source>
        <dbReference type="EMBL" id="AHY48262.1"/>
    </source>
</evidence>
<dbReference type="Gene3D" id="3.40.50.720">
    <property type="entry name" value="NAD(P)-binding Rossmann-like Domain"/>
    <property type="match status" value="1"/>
</dbReference>
<comment type="similarity">
    <text evidence="2 7">Belongs to the zinc-containing alcohol dehydrogenase family.</text>
</comment>
<keyword evidence="4 7" id="KW-0862">Zinc</keyword>
<evidence type="ECO:0000256" key="6">
    <source>
        <dbReference type="ARBA" id="ARBA00023027"/>
    </source>
</evidence>
<evidence type="ECO:0000313" key="10">
    <source>
        <dbReference type="EMBL" id="MDX5895535.1"/>
    </source>
</evidence>
<evidence type="ECO:0000256" key="5">
    <source>
        <dbReference type="ARBA" id="ARBA00023002"/>
    </source>
</evidence>
<sequence length="372" mass="39431">MDAKAAVVREKEQDFVIEDVRIGEPRADEVLVRVVACGVCHTDLICRDQWYPVPLPSVFGHEGSGIVEAVGESVTKVAPGDRVAMSYNSCGGCNNCLSGNPGYCLKFFEANFTGARIDGTNAYEGAGDGSSGDEVHGHFFSQSSFATYALARERNVVKVRDDVPLELVGPLGCGIQTGAGGVLNSLRPEAGSSIAVFGTGTVGMAAIMAARVAGCTTIIGVDIKPNRLELARELGATHVINGAEEKTVERIKEITSGGANYSIETTASPEVFRQSVDCLTQLGTCGLIGAAAVGTEAKVDISTMLLFGHRIQGIIEGDAIPDVFIPKLLELYVQGRFPFDKLVKFYELEEINQAAHDSESGEVLKAILKMPV</sequence>
<dbReference type="RefSeq" id="WP_041338990.1">
    <property type="nucleotide sequence ID" value="NZ_CP007516.1"/>
</dbReference>
<evidence type="ECO:0000256" key="1">
    <source>
        <dbReference type="ARBA" id="ARBA00001947"/>
    </source>
</evidence>
<dbReference type="eggNOG" id="COG1062">
    <property type="taxonomic scope" value="Bacteria"/>
</dbReference>
<dbReference type="SMART" id="SM00829">
    <property type="entry name" value="PKS_ER"/>
    <property type="match status" value="1"/>
</dbReference>
<dbReference type="SUPFAM" id="SSF50129">
    <property type="entry name" value="GroES-like"/>
    <property type="match status" value="1"/>
</dbReference>
<dbReference type="GO" id="GO:0046294">
    <property type="term" value="P:formaldehyde catabolic process"/>
    <property type="evidence" value="ECO:0007669"/>
    <property type="project" value="TreeGrafter"/>
</dbReference>
<dbReference type="InterPro" id="IPR011032">
    <property type="entry name" value="GroES-like_sf"/>
</dbReference>
<dbReference type="OrthoDB" id="334894at2"/>
<evidence type="ECO:0000256" key="3">
    <source>
        <dbReference type="ARBA" id="ARBA00022723"/>
    </source>
</evidence>
<dbReference type="SUPFAM" id="SSF51735">
    <property type="entry name" value="NAD(P)-binding Rossmann-fold domains"/>
    <property type="match status" value="1"/>
</dbReference>
<keyword evidence="6" id="KW-0520">NAD</keyword>
<dbReference type="GO" id="GO:0005829">
    <property type="term" value="C:cytosol"/>
    <property type="evidence" value="ECO:0007669"/>
    <property type="project" value="TreeGrafter"/>
</dbReference>
<reference evidence="9 11" key="1">
    <citation type="submission" date="2014-03" db="EMBL/GenBank/DDBJ databases">
        <title>Complete genome sequence of the Radio-Resistant Rubrobacter radiotolerans RSPS-4.</title>
        <authorList>
            <person name="Egas C.C."/>
            <person name="Barroso C.C."/>
            <person name="Froufe H.J.C."/>
            <person name="Pacheco J.J."/>
            <person name="Albuquerque L.L."/>
            <person name="da Costa M.M.S."/>
        </authorList>
    </citation>
    <scope>NUCLEOTIDE SEQUENCE [LARGE SCALE GENOMIC DNA]</scope>
    <source>
        <strain evidence="9 11">RSPS-4</strain>
        <plasmid evidence="9 11">2</plasmid>
    </source>
</reference>
<dbReference type="InterPro" id="IPR020843">
    <property type="entry name" value="ER"/>
</dbReference>
<accession>A0A023X739</accession>
<dbReference type="Proteomes" id="UP000025229">
    <property type="component" value="Plasmid 2"/>
</dbReference>
<keyword evidence="5" id="KW-0560">Oxidoreductase</keyword>
<dbReference type="FunFam" id="3.40.50.720:FF:000003">
    <property type="entry name" value="S-(hydroxymethyl)glutathione dehydrogenase"/>
    <property type="match status" value="1"/>
</dbReference>
<dbReference type="Gene3D" id="3.90.180.10">
    <property type="entry name" value="Medium-chain alcohol dehydrogenases, catalytic domain"/>
    <property type="match status" value="1"/>
</dbReference>
<keyword evidence="9" id="KW-0614">Plasmid</keyword>
<dbReference type="InterPro" id="IPR036291">
    <property type="entry name" value="NAD(P)-bd_dom_sf"/>
</dbReference>
<dbReference type="Pfam" id="PF08240">
    <property type="entry name" value="ADH_N"/>
    <property type="match status" value="1"/>
</dbReference>
<proteinExistence type="inferred from homology"/>
<dbReference type="Proteomes" id="UP001281130">
    <property type="component" value="Unassembled WGS sequence"/>
</dbReference>
<dbReference type="HOGENOM" id="CLU_026673_14_1_11"/>
<dbReference type="AlphaFoldDB" id="A0A023X739"/>
<dbReference type="EMBL" id="JAWXXX010000003">
    <property type="protein sequence ID" value="MDX5895535.1"/>
    <property type="molecule type" value="Genomic_DNA"/>
</dbReference>
<dbReference type="InterPro" id="IPR013154">
    <property type="entry name" value="ADH-like_N"/>
</dbReference>
<dbReference type="Pfam" id="PF00107">
    <property type="entry name" value="ADH_zinc_N"/>
    <property type="match status" value="1"/>
</dbReference>